<feature type="domain" description="3-octaprenyl-4-hydroxybenzoate carboxy-lyase-like C-terminal" evidence="4">
    <location>
        <begin position="320"/>
        <end position="424"/>
    </location>
</feature>
<name>A0ABP5YYS5_STRLO</name>
<feature type="binding site" evidence="1">
    <location>
        <position position="189"/>
    </location>
    <ligand>
        <name>Mn(2+)</name>
        <dbReference type="ChEBI" id="CHEBI:29035"/>
    </ligand>
</feature>
<dbReference type="SUPFAM" id="SSF143968">
    <property type="entry name" value="UbiD C-terminal domain-like"/>
    <property type="match status" value="1"/>
</dbReference>
<feature type="binding site" evidence="1">
    <location>
        <position position="188"/>
    </location>
    <ligand>
        <name>prenylated FMN</name>
        <dbReference type="ChEBI" id="CHEBI:87746"/>
    </ligand>
</feature>
<dbReference type="PANTHER" id="PTHR30108">
    <property type="entry name" value="3-OCTAPRENYL-4-HYDROXYBENZOATE CARBOXY-LYASE-RELATED"/>
    <property type="match status" value="1"/>
</dbReference>
<dbReference type="InterPro" id="IPR048304">
    <property type="entry name" value="UbiD_Rift_dom"/>
</dbReference>
<evidence type="ECO:0000256" key="1">
    <source>
        <dbReference type="HAMAP-Rule" id="MF_01983"/>
    </source>
</evidence>
<dbReference type="InterPro" id="IPR049383">
    <property type="entry name" value="UbiD-like_N"/>
</dbReference>
<keyword evidence="1" id="KW-0464">Manganese</keyword>
<comment type="function">
    <text evidence="1">Catalyzes the prenyl-FMN-dependent decarboxylation of pyrrole-2-carboxylate (P2C). Can also catalyze the carboxylation of pyrrole in the presence of elevated concentrations of CO(2) or bicarbonate.</text>
</comment>
<feature type="binding site" evidence="1">
    <location>
        <position position="230"/>
    </location>
    <ligand>
        <name>Mn(2+)</name>
        <dbReference type="ChEBI" id="CHEBI:29035"/>
    </ligand>
</feature>
<evidence type="ECO:0000259" key="3">
    <source>
        <dbReference type="Pfam" id="PF20695"/>
    </source>
</evidence>
<dbReference type="RefSeq" id="WP_344400443.1">
    <property type="nucleotide sequence ID" value="NZ_BAAASG010000007.1"/>
</dbReference>
<dbReference type="InterPro" id="IPR002830">
    <property type="entry name" value="UbiD"/>
</dbReference>
<organism evidence="5 6">
    <name type="scientific">Streptomyces longisporus</name>
    <dbReference type="NCBI Taxonomy" id="1948"/>
    <lineage>
        <taxon>Bacteria</taxon>
        <taxon>Bacillati</taxon>
        <taxon>Actinomycetota</taxon>
        <taxon>Actinomycetes</taxon>
        <taxon>Kitasatosporales</taxon>
        <taxon>Streptomycetaceae</taxon>
        <taxon>Streptomyces</taxon>
    </lineage>
</organism>
<reference evidence="6" key="1">
    <citation type="journal article" date="2019" name="Int. J. Syst. Evol. Microbiol.">
        <title>The Global Catalogue of Microorganisms (GCM) 10K type strain sequencing project: providing services to taxonomists for standard genome sequencing and annotation.</title>
        <authorList>
            <consortium name="The Broad Institute Genomics Platform"/>
            <consortium name="The Broad Institute Genome Sequencing Center for Infectious Disease"/>
            <person name="Wu L."/>
            <person name="Ma J."/>
        </authorList>
    </citation>
    <scope>NUCLEOTIDE SEQUENCE [LARGE SCALE GENOMIC DNA]</scope>
    <source>
        <strain evidence="6">JCM 4395</strain>
    </source>
</reference>
<feature type="active site" description="Proton donor" evidence="1">
    <location>
        <position position="279"/>
    </location>
</feature>
<dbReference type="InterPro" id="IPR049381">
    <property type="entry name" value="UbiD-like_C"/>
</dbReference>
<dbReference type="NCBIfam" id="TIGR00148">
    <property type="entry name" value="UbiD family decarboxylase"/>
    <property type="match status" value="1"/>
</dbReference>
<feature type="binding site" evidence="1">
    <location>
        <position position="230"/>
    </location>
    <ligand>
        <name>K(+)</name>
        <dbReference type="ChEBI" id="CHEBI:29103"/>
    </ligand>
</feature>
<gene>
    <name evidence="5" type="ORF">GCM10010276_27300</name>
</gene>
<accession>A0ABP5YYS5</accession>
<dbReference type="PANTHER" id="PTHR30108:SF17">
    <property type="entry name" value="FERULIC ACID DECARBOXYLASE 1"/>
    <property type="match status" value="1"/>
</dbReference>
<dbReference type="EC" id="4.1.1.93" evidence="1"/>
<comment type="subunit">
    <text evidence="1">Homodimer.</text>
</comment>
<dbReference type="SUPFAM" id="SSF50475">
    <property type="entry name" value="FMN-binding split barrel"/>
    <property type="match status" value="1"/>
</dbReference>
<comment type="cofactor">
    <cofactor evidence="1">
        <name>Mn(2+)</name>
        <dbReference type="ChEBI" id="CHEBI:29035"/>
    </cofactor>
    <text evidence="1">Binds 1 Mn(2+) per subunit.</text>
</comment>
<dbReference type="Pfam" id="PF01977">
    <property type="entry name" value="UbiD"/>
    <property type="match status" value="1"/>
</dbReference>
<proteinExistence type="inferred from homology"/>
<evidence type="ECO:0000259" key="4">
    <source>
        <dbReference type="Pfam" id="PF20696"/>
    </source>
</evidence>
<feature type="domain" description="3-octaprenyl-4-hydroxybenzoate carboxy-lyase-like N-terminal" evidence="3">
    <location>
        <begin position="11"/>
        <end position="99"/>
    </location>
</feature>
<keyword evidence="1" id="KW-0288">FMN</keyword>
<feature type="binding site" evidence="1">
    <location>
        <position position="171"/>
    </location>
    <ligand>
        <name>prenylated FMN</name>
        <dbReference type="ChEBI" id="CHEBI:87746"/>
    </ligand>
</feature>
<keyword evidence="1" id="KW-0456">Lyase</keyword>
<keyword evidence="1" id="KW-0058">Aromatic hydrocarbons catabolism</keyword>
<keyword evidence="1" id="KW-0479">Metal-binding</keyword>
<evidence type="ECO:0000259" key="2">
    <source>
        <dbReference type="Pfam" id="PF01977"/>
    </source>
</evidence>
<protein>
    <recommendedName>
        <fullName evidence="1">Pyrrole-2-carboxylic acid decarboxylase</fullName>
        <shortName evidence="1">P2C decarboxylase</shortName>
        <ecNumber evidence="1">4.1.1.93</ecNumber>
    </recommendedName>
</protein>
<dbReference type="Proteomes" id="UP001501777">
    <property type="component" value="Unassembled WGS sequence"/>
</dbReference>
<feature type="binding site" evidence="1">
    <location>
        <position position="230"/>
    </location>
    <ligand>
        <name>prenylated FMN</name>
        <dbReference type="ChEBI" id="CHEBI:87746"/>
    </ligand>
</feature>
<evidence type="ECO:0000313" key="5">
    <source>
        <dbReference type="EMBL" id="GAA2487395.1"/>
    </source>
</evidence>
<dbReference type="EMBL" id="BAAASG010000007">
    <property type="protein sequence ID" value="GAA2487395.1"/>
    <property type="molecule type" value="Genomic_DNA"/>
</dbReference>
<dbReference type="Pfam" id="PF20696">
    <property type="entry name" value="UbiD_C"/>
    <property type="match status" value="1"/>
</dbReference>
<evidence type="ECO:0000313" key="6">
    <source>
        <dbReference type="Proteomes" id="UP001501777"/>
    </source>
</evidence>
<comment type="similarity">
    <text evidence="1">Belongs to the UbiD family. UbiD-like/FDC subfamily.</text>
</comment>
<comment type="catalytic activity">
    <reaction evidence="1">
        <text>pyrrole-2-carboxylate + H2O = 1H-pyrrole + hydrogencarbonate</text>
        <dbReference type="Rhea" id="RHEA:31379"/>
        <dbReference type="ChEBI" id="CHEBI:15377"/>
        <dbReference type="ChEBI" id="CHEBI:17544"/>
        <dbReference type="ChEBI" id="CHEBI:19203"/>
        <dbReference type="ChEBI" id="CHEBI:27660"/>
        <dbReference type="EC" id="4.1.1.93"/>
    </reaction>
</comment>
<sequence>MNHDKDLRGHIAALEAIGDLRRVQREVSWDMEAAAATRLSYERTAPAPLFEHVTGVAPGFRLMGAPAALSSVPGKPLARVALSLGLPPDLTPAQLVDRLAATRDLPPVPPKLVSREEASCKQNVLTGDDATLDRFPVPRVHEQDGGRYANTWGIIVARTPDGSWTNWSIARIMMIDGKHMTGLVMPPQHIGLIWQEWAKIGEPMPYALVQGGAPVIPFVGGIQIPEGADEAGFIGALQGDPLEVVKCELSDLEVPASAEIVIEGHLSVERSGIEGPFGEFAGYIPDETSHQPVYTVECITHRDNPIWPVVAEGRPIDEFHTVTGVGTAAELLHALRAAGLPITTAWSPLRAASHWMVVTVPADWRDVLPDTDSQEFVHRIGEVLQVVRSGRLSSQIFVLDDDIDPADDTDLLWALATRIHPTQRAETWTGPIHPLLGCYLDTERATLTGPVVVHDGLQPAPGHGRMPHSSFAHAYPAHIRQLVLDHWDED</sequence>
<dbReference type="Gene3D" id="3.40.1670.10">
    <property type="entry name" value="UbiD C-terminal domain-like"/>
    <property type="match status" value="1"/>
</dbReference>
<dbReference type="Pfam" id="PF20695">
    <property type="entry name" value="UbiD_N"/>
    <property type="match status" value="1"/>
</dbReference>
<feature type="binding site" evidence="1">
    <location>
        <position position="167"/>
    </location>
    <ligand>
        <name>K(+)</name>
        <dbReference type="ChEBI" id="CHEBI:29103"/>
    </ligand>
</feature>
<feature type="domain" description="3-octaprenyl-4-hydroxybenzoate carboxy-lyase-like Rift-related" evidence="2">
    <location>
        <begin position="112"/>
        <end position="315"/>
    </location>
</feature>
<keyword evidence="1" id="KW-0630">Potassium</keyword>
<comment type="catalytic activity">
    <reaction evidence="1">
        <text>pyrrole-2-carboxylate + H(+) = 1H-pyrrole + CO2</text>
        <dbReference type="Rhea" id="RHEA:31375"/>
        <dbReference type="ChEBI" id="CHEBI:15378"/>
        <dbReference type="ChEBI" id="CHEBI:16526"/>
        <dbReference type="ChEBI" id="CHEBI:19203"/>
        <dbReference type="ChEBI" id="CHEBI:27660"/>
        <dbReference type="EC" id="4.1.1.93"/>
    </reaction>
</comment>
<comment type="caution">
    <text evidence="5">The sequence shown here is derived from an EMBL/GenBank/DDBJ whole genome shotgun (WGS) entry which is preliminary data.</text>
</comment>
<keyword evidence="6" id="KW-1185">Reference proteome</keyword>
<comment type="caution">
    <text evidence="1">Lacks conserved residue(s) required for the propagation of feature annotation.</text>
</comment>
<keyword evidence="1" id="KW-0285">Flavoprotein</keyword>
<keyword evidence="1" id="KW-0210">Decarboxylase</keyword>
<feature type="binding site" evidence="1">
    <location>
        <position position="189"/>
    </location>
    <ligand>
        <name>prenylated FMN</name>
        <dbReference type="ChEBI" id="CHEBI:87746"/>
    </ligand>
</feature>
<dbReference type="HAMAP" id="MF_01983">
    <property type="entry name" value="UbiD_FDC"/>
    <property type="match status" value="1"/>
</dbReference>
<comment type="cofactor">
    <cofactor evidence="1">
        <name>K(+)</name>
        <dbReference type="ChEBI" id="CHEBI:29103"/>
    </cofactor>
    <text evidence="1">Binds 1 K(+) per subunit.</text>
</comment>
<dbReference type="InterPro" id="IPR032903">
    <property type="entry name" value="FDC-like"/>
</dbReference>
<comment type="cofactor">
    <cofactor evidence="1">
        <name>prenylated FMN</name>
        <dbReference type="ChEBI" id="CHEBI:87746"/>
    </cofactor>
    <text evidence="1">Binds 1 prenylated FMN per subunit.</text>
</comment>